<dbReference type="GO" id="GO:0016020">
    <property type="term" value="C:membrane"/>
    <property type="evidence" value="ECO:0007669"/>
    <property type="project" value="UniProtKB-SubCell"/>
</dbReference>
<sequence length="364" mass="40523">MSGSLLDLWPAVPGAVIVALLRAACLWAFTPVGDSLAHRLHGEEWRAKLKPKATEFFAERCFYALTHILCTLAGVWTCWSHGWLGPLDRIYELPFTHPLVVDKLEAAGRYYVLETSFAIESSVNLARVAAQNGVGREGMMIVHHLAAIGLIAFSWSVLGLPEAGMALTEPKQVVLARAYLAYTGIEVGGDQARPWELEKVDHVHEEKRVLKQTCITDNDDGSKLRQCQRRRADLQLVEEFQSRMDILAASAAVVMRVPDTTERLQTNMPLYEAVSVLSNMNANLMQLPRDVEKQKELKWRAQMWAAKAVEKADAVQREALRAEVHASAAKRSADAALAAAEKEKEKATKKIKLAESKTRRGDQF</sequence>
<feature type="region of interest" description="Disordered" evidence="1">
    <location>
        <begin position="339"/>
        <end position="364"/>
    </location>
</feature>
<evidence type="ECO:0008006" key="4">
    <source>
        <dbReference type="Google" id="ProtNLM"/>
    </source>
</evidence>
<protein>
    <recommendedName>
        <fullName evidence="4">TLC domain-containing protein</fullName>
    </recommendedName>
</protein>
<evidence type="ECO:0000313" key="2">
    <source>
        <dbReference type="EMBL" id="KAL1525164.1"/>
    </source>
</evidence>
<dbReference type="AlphaFoldDB" id="A0AB34JSI8"/>
<comment type="caution">
    <text evidence="2">The sequence shown here is derived from an EMBL/GenBank/DDBJ whole genome shotgun (WGS) entry which is preliminary data.</text>
</comment>
<proteinExistence type="predicted"/>
<dbReference type="EMBL" id="JBGBPQ010000004">
    <property type="protein sequence ID" value="KAL1525164.1"/>
    <property type="molecule type" value="Genomic_DNA"/>
</dbReference>
<evidence type="ECO:0000256" key="1">
    <source>
        <dbReference type="SAM" id="MobiDB-lite"/>
    </source>
</evidence>
<keyword evidence="3" id="KW-1185">Reference proteome</keyword>
<feature type="compositionally biased region" description="Basic and acidic residues" evidence="1">
    <location>
        <begin position="340"/>
        <end position="364"/>
    </location>
</feature>
<evidence type="ECO:0000313" key="3">
    <source>
        <dbReference type="Proteomes" id="UP001515480"/>
    </source>
</evidence>
<dbReference type="Proteomes" id="UP001515480">
    <property type="component" value="Unassembled WGS sequence"/>
</dbReference>
<name>A0AB34JSI8_PRYPA</name>
<organism evidence="2 3">
    <name type="scientific">Prymnesium parvum</name>
    <name type="common">Toxic golden alga</name>
    <dbReference type="NCBI Taxonomy" id="97485"/>
    <lineage>
        <taxon>Eukaryota</taxon>
        <taxon>Haptista</taxon>
        <taxon>Haptophyta</taxon>
        <taxon>Prymnesiophyceae</taxon>
        <taxon>Prymnesiales</taxon>
        <taxon>Prymnesiaceae</taxon>
        <taxon>Prymnesium</taxon>
    </lineage>
</organism>
<reference evidence="2 3" key="1">
    <citation type="journal article" date="2024" name="Science">
        <title>Giant polyketide synthase enzymes in the biosynthesis of giant marine polyether toxins.</title>
        <authorList>
            <person name="Fallon T.R."/>
            <person name="Shende V.V."/>
            <person name="Wierzbicki I.H."/>
            <person name="Pendleton A.L."/>
            <person name="Watervoot N.F."/>
            <person name="Auber R.P."/>
            <person name="Gonzalez D.J."/>
            <person name="Wisecaver J.H."/>
            <person name="Moore B.S."/>
        </authorList>
    </citation>
    <scope>NUCLEOTIDE SEQUENCE [LARGE SCALE GENOMIC DNA]</scope>
    <source>
        <strain evidence="2 3">12B1</strain>
    </source>
</reference>
<gene>
    <name evidence="2" type="ORF">AB1Y20_020035</name>
</gene>
<accession>A0AB34JSI8</accession>